<accession>A0A9C7BIB8</accession>
<name>A0A9C7BIB8_9VIRU</name>
<protein>
    <submittedName>
        <fullName evidence="1">Uncharacterized protein</fullName>
    </submittedName>
</protein>
<dbReference type="EMBL" id="LC738878">
    <property type="protein sequence ID" value="BDT62780.1"/>
    <property type="molecule type" value="Genomic_DNA"/>
</dbReference>
<reference evidence="1" key="1">
    <citation type="submission" date="2022-10" db="EMBL/GenBank/DDBJ databases">
        <title>Genome sequences of endogenous nimaviruses in decapod crustaceans.</title>
        <authorList>
            <person name="Kawato S."/>
            <person name="Nozaki R."/>
            <person name="Kondo H."/>
            <person name="Hirono I."/>
        </authorList>
    </citation>
    <scope>NUCLEOTIDE SEQUENCE</scope>
    <source>
        <strain evidence="1">Tokushima2020</strain>
    </source>
</reference>
<evidence type="ECO:0000313" key="1">
    <source>
        <dbReference type="EMBL" id="BDT62780.1"/>
    </source>
</evidence>
<proteinExistence type="predicted"/>
<organism evidence="1">
    <name type="scientific">Metapenaeus joyneri majanivirus</name>
    <dbReference type="NCBI Taxonomy" id="2984280"/>
    <lineage>
        <taxon>Viruses</taxon>
        <taxon>Viruses incertae sedis</taxon>
        <taxon>Naldaviricetes</taxon>
        <taxon>Nimaviridae</taxon>
    </lineage>
</organism>
<sequence>MTSSTITESDNIDSNINNKKLACRVPPRKLPAEFLNVLKHQNTFIKKIPPWEQNELRDVGRLYINSKTIKSVYYIHYNTSRCSCSCSCSCMDYQHYKFGGKLISNHNHRIYEKPLYVKIEVIVGEKKTKKKTRTTIITIGSIYFTMNPQTFFNLITCLGHNKNNHYYYDQYFYHYDDNLLLKWLIEDSNNCNIVMPLSVNTFKSLISSIRSVSDLTKSKFRYIFSIRNRYKKNVSPWEQVDLWDLQNINLQNVNCVYFIHSNNNNDNKTNTTNKHFEFLGRLGSSYHHKQGKPLYVKIVINRGTQGENEESIYITANPQNFLNLIAHSYNNPLDYNFEEIEKSIINKEHDHNYIKDNNLLLNFEKPIMEKELDHDYIIKDNNLLSNFKSLVPSITTANDIYNRNKKLEHILINYQDKLHKKFRHWKATNYNKDVPREMYKNTKINAQTLDRVYFIHFQKYNKNNDGDWHYYELQGRLKPSFYYYKKATPIYIKLVLKYGPSEFDTAEEIIKGTIDIFVDPQSFVDYVFYSYDYYYYYHHYYHHQYHNLTTLYCNINKICNLIREDDGISVTNPASIGTFQSLVPSIKNRDDIFHNNDLRYVLTHQKQLNVETSPWERTKNSLLQDMDIIHISPQTVEHVYFTYSKQDSITGYHYYEFLGRLIHIYQENKKPLYFKLYAQRKKGYANPNTLLYENFMLNGSIMHGIPNPQCFKQTIMDTNITIDDDDDDGLHGSIYVTTNPQIFLSLISHSYGRNRYNSDKIWEMIKDNIQFLKPLVSNTFKSFMNYIEKPDDNVGLFHILSSQVDFVKETSPWDKLNNKIQDLNNLIIHPQLIEYIYYYNFSFTCSFFQNVSYILLARLLPSYHYHEDGLPLYVSLIAAKTKCNDDDNNNNFRRNQNNIYTNKKKYNGIIYVTTNPQIFLNSIICQHTNSYDEIWKFIKQQQRDNTDVVVVNDLNETQKDISLKSLCFNSIYKIKLKEEILKEYLPINLLKKYNYIKAIRDTKMHYEQVVNECLNTGNK</sequence>